<protein>
    <submittedName>
        <fullName evidence="1">Uncharacterized protein</fullName>
    </submittedName>
</protein>
<proteinExistence type="predicted"/>
<evidence type="ECO:0000313" key="1">
    <source>
        <dbReference type="EMBL" id="JAD45589.1"/>
    </source>
</evidence>
<organism evidence="1">
    <name type="scientific">Arundo donax</name>
    <name type="common">Giant reed</name>
    <name type="synonym">Donax arundinaceus</name>
    <dbReference type="NCBI Taxonomy" id="35708"/>
    <lineage>
        <taxon>Eukaryota</taxon>
        <taxon>Viridiplantae</taxon>
        <taxon>Streptophyta</taxon>
        <taxon>Embryophyta</taxon>
        <taxon>Tracheophyta</taxon>
        <taxon>Spermatophyta</taxon>
        <taxon>Magnoliopsida</taxon>
        <taxon>Liliopsida</taxon>
        <taxon>Poales</taxon>
        <taxon>Poaceae</taxon>
        <taxon>PACMAD clade</taxon>
        <taxon>Arundinoideae</taxon>
        <taxon>Arundineae</taxon>
        <taxon>Arundo</taxon>
    </lineage>
</organism>
<reference evidence="1" key="1">
    <citation type="submission" date="2014-09" db="EMBL/GenBank/DDBJ databases">
        <authorList>
            <person name="Magalhaes I.L.F."/>
            <person name="Oliveira U."/>
            <person name="Santos F.R."/>
            <person name="Vidigal T.H.D.A."/>
            <person name="Brescovit A.D."/>
            <person name="Santos A.J."/>
        </authorList>
    </citation>
    <scope>NUCLEOTIDE SEQUENCE</scope>
    <source>
        <tissue evidence="1">Shoot tissue taken approximately 20 cm above the soil surface</tissue>
    </source>
</reference>
<accession>A0A0A9A1U7</accession>
<reference evidence="1" key="2">
    <citation type="journal article" date="2015" name="Data Brief">
        <title>Shoot transcriptome of the giant reed, Arundo donax.</title>
        <authorList>
            <person name="Barrero R.A."/>
            <person name="Guerrero F.D."/>
            <person name="Moolhuijzen P."/>
            <person name="Goolsby J.A."/>
            <person name="Tidwell J."/>
            <person name="Bellgard S.E."/>
            <person name="Bellgard M.I."/>
        </authorList>
    </citation>
    <scope>NUCLEOTIDE SEQUENCE</scope>
    <source>
        <tissue evidence="1">Shoot tissue taken approximately 20 cm above the soil surface</tissue>
    </source>
</reference>
<sequence>MVRQSPFLKWFVMRAS</sequence>
<name>A0A0A9A1U7_ARUDO</name>
<dbReference type="AlphaFoldDB" id="A0A0A9A1U7"/>
<dbReference type="EMBL" id="GBRH01252306">
    <property type="protein sequence ID" value="JAD45589.1"/>
    <property type="molecule type" value="Transcribed_RNA"/>
</dbReference>